<dbReference type="InterPro" id="IPR009057">
    <property type="entry name" value="Homeodomain-like_sf"/>
</dbReference>
<keyword evidence="1" id="KW-0547">Nucleotide-binding</keyword>
<dbReference type="InterPro" id="IPR025662">
    <property type="entry name" value="Sigma_54_int_dom_ATP-bd_1"/>
</dbReference>
<evidence type="ECO:0000256" key="5">
    <source>
        <dbReference type="ARBA" id="ARBA00023163"/>
    </source>
</evidence>
<dbReference type="Pfam" id="PF02954">
    <property type="entry name" value="HTH_8"/>
    <property type="match status" value="1"/>
</dbReference>
<proteinExistence type="predicted"/>
<evidence type="ECO:0000256" key="1">
    <source>
        <dbReference type="ARBA" id="ARBA00022741"/>
    </source>
</evidence>
<dbReference type="SUPFAM" id="SSF46689">
    <property type="entry name" value="Homeodomain-like"/>
    <property type="match status" value="1"/>
</dbReference>
<reference evidence="7 8" key="1">
    <citation type="submission" date="2019-06" db="EMBL/GenBank/DDBJ databases">
        <title>Persicimonas caeni gen. nov., sp. nov., a predatory bacterium isolated from solar saltern.</title>
        <authorList>
            <person name="Wang S."/>
        </authorList>
    </citation>
    <scope>NUCLEOTIDE SEQUENCE [LARGE SCALE GENOMIC DNA]</scope>
    <source>
        <strain evidence="7 8">YN101</strain>
    </source>
</reference>
<dbReference type="CDD" id="cd00009">
    <property type="entry name" value="AAA"/>
    <property type="match status" value="1"/>
</dbReference>
<keyword evidence="2" id="KW-0067">ATP-binding</keyword>
<keyword evidence="8" id="KW-1185">Reference proteome</keyword>
<dbReference type="RefSeq" id="WP_141198530.1">
    <property type="nucleotide sequence ID" value="NZ_CP041186.1"/>
</dbReference>
<dbReference type="InterPro" id="IPR003593">
    <property type="entry name" value="AAA+_ATPase"/>
</dbReference>
<dbReference type="GO" id="GO:0006355">
    <property type="term" value="P:regulation of DNA-templated transcription"/>
    <property type="evidence" value="ECO:0007669"/>
    <property type="project" value="InterPro"/>
</dbReference>
<dbReference type="Gene3D" id="3.40.50.300">
    <property type="entry name" value="P-loop containing nucleotide triphosphate hydrolases"/>
    <property type="match status" value="1"/>
</dbReference>
<feature type="domain" description="Sigma-54 factor interaction" evidence="6">
    <location>
        <begin position="182"/>
        <end position="412"/>
    </location>
</feature>
<dbReference type="Pfam" id="PF00158">
    <property type="entry name" value="Sigma54_activat"/>
    <property type="match status" value="1"/>
</dbReference>
<dbReference type="InterPro" id="IPR027417">
    <property type="entry name" value="P-loop_NTPase"/>
</dbReference>
<keyword evidence="4" id="KW-0238">DNA-binding</keyword>
<dbReference type="Gene3D" id="1.10.10.60">
    <property type="entry name" value="Homeodomain-like"/>
    <property type="match status" value="1"/>
</dbReference>
<dbReference type="PROSITE" id="PS00676">
    <property type="entry name" value="SIGMA54_INTERACT_2"/>
    <property type="match status" value="1"/>
</dbReference>
<dbReference type="Pfam" id="PF25601">
    <property type="entry name" value="AAA_lid_14"/>
    <property type="match status" value="1"/>
</dbReference>
<dbReference type="InterPro" id="IPR009715">
    <property type="entry name" value="RtcR"/>
</dbReference>
<dbReference type="GO" id="GO:0005524">
    <property type="term" value="F:ATP binding"/>
    <property type="evidence" value="ECO:0007669"/>
    <property type="project" value="UniProtKB-KW"/>
</dbReference>
<dbReference type="SUPFAM" id="SSF52540">
    <property type="entry name" value="P-loop containing nucleoside triphosphate hydrolases"/>
    <property type="match status" value="1"/>
</dbReference>
<keyword evidence="3" id="KW-0805">Transcription regulation</keyword>
<dbReference type="SMART" id="SM00382">
    <property type="entry name" value="AAA"/>
    <property type="match status" value="1"/>
</dbReference>
<accession>A0A4Y6PUX4</accession>
<evidence type="ECO:0000313" key="8">
    <source>
        <dbReference type="Proteomes" id="UP000315995"/>
    </source>
</evidence>
<dbReference type="InterPro" id="IPR025944">
    <property type="entry name" value="Sigma_54_int_dom_CS"/>
</dbReference>
<evidence type="ECO:0000259" key="6">
    <source>
        <dbReference type="PROSITE" id="PS50045"/>
    </source>
</evidence>
<dbReference type="PANTHER" id="PTHR32071">
    <property type="entry name" value="TRANSCRIPTIONAL REGULATORY PROTEIN"/>
    <property type="match status" value="1"/>
</dbReference>
<accession>A0A5B8Y6F0</accession>
<dbReference type="GO" id="GO:0043565">
    <property type="term" value="F:sequence-specific DNA binding"/>
    <property type="evidence" value="ECO:0007669"/>
    <property type="project" value="InterPro"/>
</dbReference>
<dbReference type="PROSITE" id="PS00675">
    <property type="entry name" value="SIGMA54_INTERACT_1"/>
    <property type="match status" value="1"/>
</dbReference>
<keyword evidence="5" id="KW-0804">Transcription</keyword>
<dbReference type="FunFam" id="3.40.50.300:FF:000006">
    <property type="entry name" value="DNA-binding transcriptional regulator NtrC"/>
    <property type="match status" value="1"/>
</dbReference>
<dbReference type="PROSITE" id="PS00688">
    <property type="entry name" value="SIGMA54_INTERACT_3"/>
    <property type="match status" value="1"/>
</dbReference>
<dbReference type="InterPro" id="IPR025943">
    <property type="entry name" value="Sigma_54_int_dom_ATP-bd_2"/>
</dbReference>
<dbReference type="OrthoDB" id="9814761at2"/>
<dbReference type="InterPro" id="IPR002197">
    <property type="entry name" value="HTH_Fis"/>
</dbReference>
<evidence type="ECO:0000256" key="3">
    <source>
        <dbReference type="ARBA" id="ARBA00023015"/>
    </source>
</evidence>
<sequence>MKILVCWIGFTDIRASQGKANGIGPIAQAFETFDFDRAVLLCDSDDAQGQRYREWVAPRTSAEIDLRTEIDLDSPMDFEGIYRAATDALEDVLSESTDDAKPDLTFHVSPGTPVMAAVWIILAKTRFPATVIQSSKDHGAQVLPVPFHLSAEYIADLTRHADERLVEAAQAPTPEDPAFESIIHQCGKMQELLRRARLIAPRHVPVLIQGESGTGKELLAKAIHHASPRKDGPFVAVNCGAIPPNLVEAEFFGAVAGAYTGSKVDRTGHFEEADGGTIFLDEIGEMPLEIQVKVLRVLQERKVMRVGSSDEIDINVRVVAATNRSLFREVNEGRFREDLFHRIAVGILDIPPLRERSGDLDPLVNAILADINDEFGGSDPKELSTPARKAFHRHHWPGNIRELRNTLLRAYIMTSGPRLSGEMVESSLLTFEPGQQELLHRPLDDEFDLEDILNEVKRHYIQRALAETDGVKKRATELLGLGTRQTLSNWMDKLGVDA</sequence>
<gene>
    <name evidence="7" type="ORF">FIV42_15275</name>
</gene>
<evidence type="ECO:0000256" key="2">
    <source>
        <dbReference type="ARBA" id="ARBA00022840"/>
    </source>
</evidence>
<evidence type="ECO:0000256" key="4">
    <source>
        <dbReference type="ARBA" id="ARBA00023125"/>
    </source>
</evidence>
<dbReference type="InterPro" id="IPR002078">
    <property type="entry name" value="Sigma_54_int"/>
</dbReference>
<dbReference type="PROSITE" id="PS50045">
    <property type="entry name" value="SIGMA54_INTERACT_4"/>
    <property type="match status" value="1"/>
</dbReference>
<dbReference type="Gene3D" id="1.10.8.60">
    <property type="match status" value="1"/>
</dbReference>
<organism evidence="7 8">
    <name type="scientific">Persicimonas caeni</name>
    <dbReference type="NCBI Taxonomy" id="2292766"/>
    <lineage>
        <taxon>Bacteria</taxon>
        <taxon>Deltaproteobacteria</taxon>
        <taxon>Bradymonadales</taxon>
        <taxon>Bradymonadaceae</taxon>
        <taxon>Persicimonas</taxon>
    </lineage>
</organism>
<protein>
    <submittedName>
        <fullName evidence="7">AAA family ATPase</fullName>
    </submittedName>
</protein>
<evidence type="ECO:0000313" key="7">
    <source>
        <dbReference type="EMBL" id="QDG52053.1"/>
    </source>
</evidence>
<dbReference type="AlphaFoldDB" id="A0A4Y6PUX4"/>
<dbReference type="EMBL" id="CP041186">
    <property type="protein sequence ID" value="QDG52053.1"/>
    <property type="molecule type" value="Genomic_DNA"/>
</dbReference>
<dbReference type="InterPro" id="IPR058031">
    <property type="entry name" value="AAA_lid_NorR"/>
</dbReference>
<dbReference type="Pfam" id="PF06956">
    <property type="entry name" value="RtcR"/>
    <property type="match status" value="1"/>
</dbReference>
<name>A0A4Y6PUX4_PERCE</name>
<dbReference type="Proteomes" id="UP000315995">
    <property type="component" value="Chromosome"/>
</dbReference>